<proteinExistence type="predicted"/>
<name>A0A1B8B556_FUSPO</name>
<dbReference type="InterPro" id="IPR032675">
    <property type="entry name" value="LRR_dom_sf"/>
</dbReference>
<dbReference type="AlphaFoldDB" id="A0A1B8B556"/>
<reference evidence="1 2" key="1">
    <citation type="submission" date="2016-06" db="EMBL/GenBank/DDBJ databases">
        <title>Living apart together: crosstalk between the core and supernumerary genomes in a fungal plant pathogen.</title>
        <authorList>
            <person name="Vanheule A."/>
            <person name="Audenaert K."/>
            <person name="Warris S."/>
            <person name="Van De Geest H."/>
            <person name="Schijlen E."/>
            <person name="Hofte M."/>
            <person name="De Saeger S."/>
            <person name="Haesaert G."/>
            <person name="Waalwijk C."/>
            <person name="Van Der Lee T."/>
        </authorList>
    </citation>
    <scope>NUCLEOTIDE SEQUENCE [LARGE SCALE GENOMIC DNA]</scope>
    <source>
        <strain evidence="1 2">2516</strain>
    </source>
</reference>
<sequence>MSLSDGIQSALHSKAAVTINHLPNEVLVQIYHYLSDLQDPVLPIEIHDNLPPQELQYGVRQYNDLILTQNYTAVTLRLVSRRFNHLFQQFIIRNIVIVQSKLFLLQERTETPVEMQSSRQFMEAENLAKSMERLRNLMNLNPELGKRCKSLCLAYKQVKVPVRIPGQPDANEGWIPPEGLVRDLDIYNRGEIFEGFRHEFQLERTIIPDPLWLNNNIYSCFSQVTDVQLHSNHFGNVLPDMTPALSSFPNLTTLRVTGKVDYASLIEQLVEILTPSSALQTLDLSRAPADYWSHGFARIAETLMDVEGTAPFTRLLTGPDTCPRILESLVAWPRRLERLVLQTSFSQMNLNWGRGVQEILDGQKDCLTHLRFQGKYELGLTGFDLRDFPCLEHLALDSATISNRDPRRRDGSTLPDLEQRILAPRLRSLLWVMPAEQPESGDFFGPDNQSRLENVLFSLGRKRIEYQESGKEWTLKRIWLQTLAEPLESLPADAQDSFASHLKWISRSDQFCRGPEGPTLQHVPLPKGGMGANASPRGSFSQLDEVWSWDDHARTI</sequence>
<accession>A0A1B8B556</accession>
<evidence type="ECO:0000313" key="2">
    <source>
        <dbReference type="Proteomes" id="UP000091967"/>
    </source>
</evidence>
<organism evidence="1 2">
    <name type="scientific">Fusarium poae</name>
    <dbReference type="NCBI Taxonomy" id="36050"/>
    <lineage>
        <taxon>Eukaryota</taxon>
        <taxon>Fungi</taxon>
        <taxon>Dikarya</taxon>
        <taxon>Ascomycota</taxon>
        <taxon>Pezizomycotina</taxon>
        <taxon>Sordariomycetes</taxon>
        <taxon>Hypocreomycetidae</taxon>
        <taxon>Hypocreales</taxon>
        <taxon>Nectriaceae</taxon>
        <taxon>Fusarium</taxon>
    </lineage>
</organism>
<keyword evidence="2" id="KW-1185">Reference proteome</keyword>
<dbReference type="Gene3D" id="3.80.10.10">
    <property type="entry name" value="Ribonuclease Inhibitor"/>
    <property type="match status" value="1"/>
</dbReference>
<dbReference type="EMBL" id="LYXU01000001">
    <property type="protein sequence ID" value="OBS27865.1"/>
    <property type="molecule type" value="Genomic_DNA"/>
</dbReference>
<gene>
    <name evidence="1" type="ORF">FPOA_01807</name>
</gene>
<protein>
    <submittedName>
        <fullName evidence="1">Uncharacterized protein</fullName>
    </submittedName>
</protein>
<dbReference type="SUPFAM" id="SSF52047">
    <property type="entry name" value="RNI-like"/>
    <property type="match status" value="1"/>
</dbReference>
<dbReference type="Proteomes" id="UP000091967">
    <property type="component" value="Unassembled WGS sequence"/>
</dbReference>
<evidence type="ECO:0000313" key="1">
    <source>
        <dbReference type="EMBL" id="OBS27865.1"/>
    </source>
</evidence>
<comment type="caution">
    <text evidence="1">The sequence shown here is derived from an EMBL/GenBank/DDBJ whole genome shotgun (WGS) entry which is preliminary data.</text>
</comment>